<dbReference type="GO" id="GO:0005829">
    <property type="term" value="C:cytosol"/>
    <property type="evidence" value="ECO:0007669"/>
    <property type="project" value="TreeGrafter"/>
</dbReference>
<evidence type="ECO:0000256" key="5">
    <source>
        <dbReference type="ARBA" id="ARBA00023167"/>
    </source>
</evidence>
<dbReference type="UniPathway" id="UPA00904">
    <property type="reaction ID" value="UER00871"/>
</dbReference>
<dbReference type="GO" id="GO:0019509">
    <property type="term" value="P:L-methionine salvage from methylthioadenosine"/>
    <property type="evidence" value="ECO:0007669"/>
    <property type="project" value="UniProtKB-UniPathway"/>
</dbReference>
<gene>
    <name evidence="7" type="primary">mtnN</name>
    <name evidence="7" type="ORF">PCLFYP37_00281</name>
</gene>
<evidence type="ECO:0000259" key="6">
    <source>
        <dbReference type="Pfam" id="PF01048"/>
    </source>
</evidence>
<dbReference type="PANTHER" id="PTHR46832">
    <property type="entry name" value="5'-METHYLTHIOADENOSINE/S-ADENOSYLHOMOCYSTEINE NUCLEOSIDASE"/>
    <property type="match status" value="1"/>
</dbReference>
<evidence type="ECO:0000256" key="1">
    <source>
        <dbReference type="ARBA" id="ARBA00004945"/>
    </source>
</evidence>
<name>A0A6N3FY74_9BACT</name>
<evidence type="ECO:0000256" key="2">
    <source>
        <dbReference type="ARBA" id="ARBA00011974"/>
    </source>
</evidence>
<accession>A0A6N3FY74</accession>
<evidence type="ECO:0000313" key="7">
    <source>
        <dbReference type="EMBL" id="VYU56940.1"/>
    </source>
</evidence>
<dbReference type="PANTHER" id="PTHR46832:SF1">
    <property type="entry name" value="5'-METHYLTHIOADENOSINE_S-ADENOSYLHOMOCYSTEINE NUCLEOSIDASE"/>
    <property type="match status" value="1"/>
</dbReference>
<keyword evidence="5" id="KW-0486">Methionine biosynthesis</keyword>
<comment type="pathway">
    <text evidence="1">Amino-acid biosynthesis; L-methionine biosynthesis via salvage pathway; S-methyl-5-thio-alpha-D-ribose 1-phosphate from S-methyl-5'-thioadenosine (hydrolase route): step 1/2.</text>
</comment>
<evidence type="ECO:0000256" key="3">
    <source>
        <dbReference type="ARBA" id="ARBA00022605"/>
    </source>
</evidence>
<protein>
    <recommendedName>
        <fullName evidence="2">adenosylhomocysteine nucleosidase</fullName>
        <ecNumber evidence="2">3.2.2.9</ecNumber>
    </recommendedName>
</protein>
<organism evidence="7">
    <name type="scientific">Paraprevotella clara</name>
    <dbReference type="NCBI Taxonomy" id="454154"/>
    <lineage>
        <taxon>Bacteria</taxon>
        <taxon>Pseudomonadati</taxon>
        <taxon>Bacteroidota</taxon>
        <taxon>Bacteroidia</taxon>
        <taxon>Bacteroidales</taxon>
        <taxon>Prevotellaceae</taxon>
        <taxon>Paraprevotella</taxon>
    </lineage>
</organism>
<dbReference type="EC" id="3.2.2.9" evidence="2"/>
<dbReference type="EMBL" id="CACRUT010000023">
    <property type="protein sequence ID" value="VYU56940.1"/>
    <property type="molecule type" value="Genomic_DNA"/>
</dbReference>
<dbReference type="GO" id="GO:0008930">
    <property type="term" value="F:methylthioadenosine nucleosidase activity"/>
    <property type="evidence" value="ECO:0007669"/>
    <property type="project" value="InterPro"/>
</dbReference>
<evidence type="ECO:0000256" key="4">
    <source>
        <dbReference type="ARBA" id="ARBA00022801"/>
    </source>
</evidence>
<dbReference type="InterPro" id="IPR000845">
    <property type="entry name" value="Nucleoside_phosphorylase_d"/>
</dbReference>
<dbReference type="Pfam" id="PF01048">
    <property type="entry name" value="PNP_UDP_1"/>
    <property type="match status" value="1"/>
</dbReference>
<proteinExistence type="predicted"/>
<dbReference type="GO" id="GO:0008782">
    <property type="term" value="F:adenosylhomocysteine nucleosidase activity"/>
    <property type="evidence" value="ECO:0007669"/>
    <property type="project" value="UniProtKB-EC"/>
</dbReference>
<dbReference type="NCBIfam" id="TIGR01704">
    <property type="entry name" value="MTA_SAH-Nsdase"/>
    <property type="match status" value="1"/>
</dbReference>
<keyword evidence="4 7" id="KW-0378">Hydrolase</keyword>
<keyword evidence="3" id="KW-0028">Amino-acid biosynthesis</keyword>
<feature type="domain" description="Nucleoside phosphorylase" evidence="6">
    <location>
        <begin position="2"/>
        <end position="225"/>
    </location>
</feature>
<dbReference type="SUPFAM" id="SSF53167">
    <property type="entry name" value="Purine and uridine phosphorylases"/>
    <property type="match status" value="1"/>
</dbReference>
<dbReference type="AlphaFoldDB" id="A0A6N3FY74"/>
<dbReference type="CDD" id="cd09008">
    <property type="entry name" value="MTAN"/>
    <property type="match status" value="1"/>
</dbReference>
<reference evidence="7" key="1">
    <citation type="submission" date="2019-11" db="EMBL/GenBank/DDBJ databases">
        <authorList>
            <person name="Feng L."/>
        </authorList>
    </citation>
    <scope>NUCLEOTIDE SEQUENCE</scope>
    <source>
        <strain evidence="7">PclaraLFYP37</strain>
    </source>
</reference>
<dbReference type="Gene3D" id="3.40.50.1580">
    <property type="entry name" value="Nucleoside phosphorylase domain"/>
    <property type="match status" value="1"/>
</dbReference>
<sequence length="232" mass="25119">MKIGIIAAMASEREQLARLVEGMRTERHGLFEYTIGQLGGNTLYIMECGIGKVNAAVGASELMARMQPDVVVSTGVAGGIDAKAGVMEVVAASEVVYHDVWCGMGNAYGQIQGLPPRFTCDERLVRKAVSLPSSVPVHAGLICTGDKFITERGELDAIKAEFPEGLAVDMESAAIAQVCHLYRVPFISFRIISDTPGADAHWQQYENFWETMADRSFGVVRTFLESLPSSLS</sequence>
<dbReference type="InterPro" id="IPR010049">
    <property type="entry name" value="MTA_SAH_Nsdase"/>
</dbReference>
<dbReference type="NCBIfam" id="NF004079">
    <property type="entry name" value="PRK05584.1"/>
    <property type="match status" value="1"/>
</dbReference>
<dbReference type="GO" id="GO:0009164">
    <property type="term" value="P:nucleoside catabolic process"/>
    <property type="evidence" value="ECO:0007669"/>
    <property type="project" value="InterPro"/>
</dbReference>
<dbReference type="GO" id="GO:0019284">
    <property type="term" value="P:L-methionine salvage from S-adenosylmethionine"/>
    <property type="evidence" value="ECO:0007669"/>
    <property type="project" value="TreeGrafter"/>
</dbReference>
<keyword evidence="7" id="KW-0326">Glycosidase</keyword>
<dbReference type="RefSeq" id="WP_302979135.1">
    <property type="nucleotide sequence ID" value="NZ_CACRUT010000023.1"/>
</dbReference>
<dbReference type="InterPro" id="IPR035994">
    <property type="entry name" value="Nucleoside_phosphorylase_sf"/>
</dbReference>